<sequence>MANKSTKGNEIQILKAREAEFNILFEKVLERAANNEDTISVSDIPDTFDSNYTRRKNRKVPSLKGDVLSYAIENILLSDLKMYLIERSISKLLQNNQLTYWHKKTKTEISKLMKYLTKNQIREYIYNCYNNYDITYISIFINKHSTLKQLFTKRELFRNNNAMEFFTINNEIHKEWARMSKIVAPQYLLYYSCEVLKMKTGRQN</sequence>
<evidence type="ECO:0000313" key="1">
    <source>
        <dbReference type="EMBL" id="CAH1102715.1"/>
    </source>
</evidence>
<name>A0A9P0CMV1_9CUCU</name>
<accession>A0A9P0CMV1</accession>
<evidence type="ECO:0000313" key="2">
    <source>
        <dbReference type="Proteomes" id="UP001153636"/>
    </source>
</evidence>
<reference evidence="1" key="1">
    <citation type="submission" date="2022-01" db="EMBL/GenBank/DDBJ databases">
        <authorList>
            <person name="King R."/>
        </authorList>
    </citation>
    <scope>NUCLEOTIDE SEQUENCE</scope>
</reference>
<keyword evidence="2" id="KW-1185">Reference proteome</keyword>
<dbReference type="EMBL" id="OV651825">
    <property type="protein sequence ID" value="CAH1102715.1"/>
    <property type="molecule type" value="Genomic_DNA"/>
</dbReference>
<protein>
    <submittedName>
        <fullName evidence="1">Uncharacterized protein</fullName>
    </submittedName>
</protein>
<dbReference type="AlphaFoldDB" id="A0A9P0CMV1"/>
<dbReference type="OrthoDB" id="6778311at2759"/>
<gene>
    <name evidence="1" type="ORF">PSYICH_LOCUS3815</name>
</gene>
<organism evidence="1 2">
    <name type="scientific">Psylliodes chrysocephalus</name>
    <dbReference type="NCBI Taxonomy" id="3402493"/>
    <lineage>
        <taxon>Eukaryota</taxon>
        <taxon>Metazoa</taxon>
        <taxon>Ecdysozoa</taxon>
        <taxon>Arthropoda</taxon>
        <taxon>Hexapoda</taxon>
        <taxon>Insecta</taxon>
        <taxon>Pterygota</taxon>
        <taxon>Neoptera</taxon>
        <taxon>Endopterygota</taxon>
        <taxon>Coleoptera</taxon>
        <taxon>Polyphaga</taxon>
        <taxon>Cucujiformia</taxon>
        <taxon>Chrysomeloidea</taxon>
        <taxon>Chrysomelidae</taxon>
        <taxon>Galerucinae</taxon>
        <taxon>Alticini</taxon>
        <taxon>Psylliodes</taxon>
    </lineage>
</organism>
<proteinExistence type="predicted"/>
<dbReference type="Proteomes" id="UP001153636">
    <property type="component" value="Chromosome 13"/>
</dbReference>